<proteinExistence type="predicted"/>
<gene>
    <name evidence="1" type="ORF">BT67DRAFT_444230</name>
</gene>
<organism evidence="1 2">
    <name type="scientific">Trichocladium antarcticum</name>
    <dbReference type="NCBI Taxonomy" id="1450529"/>
    <lineage>
        <taxon>Eukaryota</taxon>
        <taxon>Fungi</taxon>
        <taxon>Dikarya</taxon>
        <taxon>Ascomycota</taxon>
        <taxon>Pezizomycotina</taxon>
        <taxon>Sordariomycetes</taxon>
        <taxon>Sordariomycetidae</taxon>
        <taxon>Sordariales</taxon>
        <taxon>Chaetomiaceae</taxon>
        <taxon>Trichocladium</taxon>
    </lineage>
</organism>
<sequence>MWETGRRAGVSSRVGGAESWVAWIAWIVGCGPGQAAQAAQWLETARGLLVARSSSW</sequence>
<reference evidence="1" key="2">
    <citation type="submission" date="2023-05" db="EMBL/GenBank/DDBJ databases">
        <authorList>
            <consortium name="Lawrence Berkeley National Laboratory"/>
            <person name="Steindorff A."/>
            <person name="Hensen N."/>
            <person name="Bonometti L."/>
            <person name="Westerberg I."/>
            <person name="Brannstrom I.O."/>
            <person name="Guillou S."/>
            <person name="Cros-Aarteil S."/>
            <person name="Calhoun S."/>
            <person name="Haridas S."/>
            <person name="Kuo A."/>
            <person name="Mondo S."/>
            <person name="Pangilinan J."/>
            <person name="Riley R."/>
            <person name="Labutti K."/>
            <person name="Andreopoulos B."/>
            <person name="Lipzen A."/>
            <person name="Chen C."/>
            <person name="Yanf M."/>
            <person name="Daum C."/>
            <person name="Ng V."/>
            <person name="Clum A."/>
            <person name="Ohm R."/>
            <person name="Martin F."/>
            <person name="Silar P."/>
            <person name="Natvig D."/>
            <person name="Lalanne C."/>
            <person name="Gautier V."/>
            <person name="Ament-Velasquez S.L."/>
            <person name="Kruys A."/>
            <person name="Hutchinson M.I."/>
            <person name="Powell A.J."/>
            <person name="Barry K."/>
            <person name="Miller A.N."/>
            <person name="Grigoriev I.V."/>
            <person name="Debuchy R."/>
            <person name="Gladieux P."/>
            <person name="Thoren M.H."/>
            <person name="Johannesson H."/>
        </authorList>
    </citation>
    <scope>NUCLEOTIDE SEQUENCE</scope>
    <source>
        <strain evidence="1">CBS 123565</strain>
    </source>
</reference>
<name>A0AAN6ZB64_9PEZI</name>
<reference evidence="1" key="1">
    <citation type="journal article" date="2023" name="Mol. Phylogenet. Evol.">
        <title>Genome-scale phylogeny and comparative genomics of the fungal order Sordariales.</title>
        <authorList>
            <person name="Hensen N."/>
            <person name="Bonometti L."/>
            <person name="Westerberg I."/>
            <person name="Brannstrom I.O."/>
            <person name="Guillou S."/>
            <person name="Cros-Aarteil S."/>
            <person name="Calhoun S."/>
            <person name="Haridas S."/>
            <person name="Kuo A."/>
            <person name="Mondo S."/>
            <person name="Pangilinan J."/>
            <person name="Riley R."/>
            <person name="LaButti K."/>
            <person name="Andreopoulos B."/>
            <person name="Lipzen A."/>
            <person name="Chen C."/>
            <person name="Yan M."/>
            <person name="Daum C."/>
            <person name="Ng V."/>
            <person name="Clum A."/>
            <person name="Steindorff A."/>
            <person name="Ohm R.A."/>
            <person name="Martin F."/>
            <person name="Silar P."/>
            <person name="Natvig D.O."/>
            <person name="Lalanne C."/>
            <person name="Gautier V."/>
            <person name="Ament-Velasquez S.L."/>
            <person name="Kruys A."/>
            <person name="Hutchinson M.I."/>
            <person name="Powell A.J."/>
            <person name="Barry K."/>
            <person name="Miller A.N."/>
            <person name="Grigoriev I.V."/>
            <person name="Debuchy R."/>
            <person name="Gladieux P."/>
            <person name="Hiltunen Thoren M."/>
            <person name="Johannesson H."/>
        </authorList>
    </citation>
    <scope>NUCLEOTIDE SEQUENCE</scope>
    <source>
        <strain evidence="1">CBS 123565</strain>
    </source>
</reference>
<dbReference type="AlphaFoldDB" id="A0AAN6ZB64"/>
<evidence type="ECO:0000313" key="2">
    <source>
        <dbReference type="Proteomes" id="UP001304895"/>
    </source>
</evidence>
<dbReference type="PROSITE" id="PS51257">
    <property type="entry name" value="PROKAR_LIPOPROTEIN"/>
    <property type="match status" value="1"/>
</dbReference>
<protein>
    <submittedName>
        <fullName evidence="1">Uncharacterized protein</fullName>
    </submittedName>
</protein>
<accession>A0AAN6ZB64</accession>
<comment type="caution">
    <text evidence="1">The sequence shown here is derived from an EMBL/GenBank/DDBJ whole genome shotgun (WGS) entry which is preliminary data.</text>
</comment>
<keyword evidence="2" id="KW-1185">Reference proteome</keyword>
<dbReference type="Proteomes" id="UP001304895">
    <property type="component" value="Unassembled WGS sequence"/>
</dbReference>
<evidence type="ECO:0000313" key="1">
    <source>
        <dbReference type="EMBL" id="KAK4131812.1"/>
    </source>
</evidence>
<dbReference type="EMBL" id="MU853421">
    <property type="protein sequence ID" value="KAK4131812.1"/>
    <property type="molecule type" value="Genomic_DNA"/>
</dbReference>